<organism evidence="10 11">
    <name type="scientific">Salirhabdus euzebyi</name>
    <dbReference type="NCBI Taxonomy" id="394506"/>
    <lineage>
        <taxon>Bacteria</taxon>
        <taxon>Bacillati</taxon>
        <taxon>Bacillota</taxon>
        <taxon>Bacilli</taxon>
        <taxon>Bacillales</taxon>
        <taxon>Bacillaceae</taxon>
        <taxon>Salirhabdus</taxon>
    </lineage>
</organism>
<keyword evidence="3" id="KW-0645">Protease</keyword>
<reference evidence="10 11" key="1">
    <citation type="submission" date="2020-08" db="EMBL/GenBank/DDBJ databases">
        <title>Genomic Encyclopedia of Type Strains, Phase IV (KMG-IV): sequencing the most valuable type-strain genomes for metagenomic binning, comparative biology and taxonomic classification.</title>
        <authorList>
            <person name="Goeker M."/>
        </authorList>
    </citation>
    <scope>NUCLEOTIDE SEQUENCE [LARGE SCALE GENOMIC DNA]</scope>
    <source>
        <strain evidence="10 11">DSM 19612</strain>
    </source>
</reference>
<comment type="caution">
    <text evidence="10">The sequence shown here is derived from an EMBL/GenBank/DDBJ whole genome shotgun (WGS) entry which is preliminary data.</text>
</comment>
<sequence length="307" mass="35380">MFVQTDKTYTYDVMEKDLEHLQQAYPDLVEVKSIGKTVWGRHIYLVKLGFGGKNVFFSGSHHAREWLTTMVNMKMIEEYANAFTTGMKIGAFDVKTILSNVTIYFVPMVNPDGVTLQQKGLQAFPSDYHEQLIEMNEGSTDFTSWKANAEGIDLNRQYPAKWDDITQSPLKPASKNYKGEFPLQAVEAKVLYDLTYELKPSLVAAYHTAGRELFWHFHNKEEHLDRDYEIARMFCALTGYELNEPTPNPSGGGYKDWFVQEFAKPGLTPELAIYPGERHVDIDQFDEEWKRNKEAGLYLAEVVRKKF</sequence>
<evidence type="ECO:0000256" key="4">
    <source>
        <dbReference type="ARBA" id="ARBA00022723"/>
    </source>
</evidence>
<keyword evidence="7" id="KW-0482">Metalloprotease</keyword>
<evidence type="ECO:0000256" key="1">
    <source>
        <dbReference type="ARBA" id="ARBA00001947"/>
    </source>
</evidence>
<dbReference type="InterPro" id="IPR057246">
    <property type="entry name" value="CARBOXYPEPT_ZN_1"/>
</dbReference>
<dbReference type="SUPFAM" id="SSF53187">
    <property type="entry name" value="Zn-dependent exopeptidases"/>
    <property type="match status" value="1"/>
</dbReference>
<evidence type="ECO:0000256" key="5">
    <source>
        <dbReference type="ARBA" id="ARBA00022801"/>
    </source>
</evidence>
<dbReference type="CDD" id="cd06229">
    <property type="entry name" value="M14_Endopeptidase_I"/>
    <property type="match status" value="1"/>
</dbReference>
<comment type="cofactor">
    <cofactor evidence="1">
        <name>Zn(2+)</name>
        <dbReference type="ChEBI" id="CHEBI:29105"/>
    </cofactor>
</comment>
<accession>A0A841Q2W5</accession>
<dbReference type="Pfam" id="PF00246">
    <property type="entry name" value="Peptidase_M14"/>
    <property type="match status" value="1"/>
</dbReference>
<dbReference type="Gene3D" id="3.40.630.10">
    <property type="entry name" value="Zn peptidases"/>
    <property type="match status" value="1"/>
</dbReference>
<proteinExistence type="inferred from homology"/>
<dbReference type="GO" id="GO:0006508">
    <property type="term" value="P:proteolysis"/>
    <property type="evidence" value="ECO:0007669"/>
    <property type="project" value="UniProtKB-KW"/>
</dbReference>
<dbReference type="PANTHER" id="PTHR11705:SF143">
    <property type="entry name" value="SLL0236 PROTEIN"/>
    <property type="match status" value="1"/>
</dbReference>
<keyword evidence="11" id="KW-1185">Reference proteome</keyword>
<keyword evidence="6" id="KW-0862">Zinc</keyword>
<keyword evidence="5" id="KW-0378">Hydrolase</keyword>
<dbReference type="PROSITE" id="PS00132">
    <property type="entry name" value="CARBOXYPEPT_ZN_1"/>
    <property type="match status" value="1"/>
</dbReference>
<feature type="active site" description="Proton donor/acceptor" evidence="8">
    <location>
        <position position="270"/>
    </location>
</feature>
<gene>
    <name evidence="10" type="ORF">HNQ94_000149</name>
</gene>
<dbReference type="PRINTS" id="PR00765">
    <property type="entry name" value="CRBOXYPTASEA"/>
</dbReference>
<dbReference type="AlphaFoldDB" id="A0A841Q2W5"/>
<feature type="domain" description="Peptidase M14" evidence="9">
    <location>
        <begin position="7"/>
        <end position="303"/>
    </location>
</feature>
<comment type="similarity">
    <text evidence="2 8">Belongs to the peptidase M14 family.</text>
</comment>
<dbReference type="GO" id="GO:0004181">
    <property type="term" value="F:metallocarboxypeptidase activity"/>
    <property type="evidence" value="ECO:0007669"/>
    <property type="project" value="InterPro"/>
</dbReference>
<dbReference type="GO" id="GO:0005615">
    <property type="term" value="C:extracellular space"/>
    <property type="evidence" value="ECO:0007669"/>
    <property type="project" value="TreeGrafter"/>
</dbReference>
<dbReference type="RefSeq" id="WP_174496345.1">
    <property type="nucleotide sequence ID" value="NZ_CADDWK010000007.1"/>
</dbReference>
<dbReference type="Proteomes" id="UP000581688">
    <property type="component" value="Unassembled WGS sequence"/>
</dbReference>
<dbReference type="InterPro" id="IPR000834">
    <property type="entry name" value="Peptidase_M14"/>
</dbReference>
<evidence type="ECO:0000256" key="7">
    <source>
        <dbReference type="ARBA" id="ARBA00023049"/>
    </source>
</evidence>
<evidence type="ECO:0000256" key="2">
    <source>
        <dbReference type="ARBA" id="ARBA00005988"/>
    </source>
</evidence>
<name>A0A841Q2W5_9BACI</name>
<dbReference type="PROSITE" id="PS52035">
    <property type="entry name" value="PEPTIDASE_M14"/>
    <property type="match status" value="1"/>
</dbReference>
<dbReference type="SMART" id="SM00631">
    <property type="entry name" value="Zn_pept"/>
    <property type="match status" value="1"/>
</dbReference>
<dbReference type="InterPro" id="IPR034274">
    <property type="entry name" value="ENP1_M14_CPD"/>
</dbReference>
<dbReference type="PANTHER" id="PTHR11705">
    <property type="entry name" value="PROTEASE FAMILY M14 CARBOXYPEPTIDASE A,B"/>
    <property type="match status" value="1"/>
</dbReference>
<dbReference type="EMBL" id="JACHGH010000001">
    <property type="protein sequence ID" value="MBB6451728.1"/>
    <property type="molecule type" value="Genomic_DNA"/>
</dbReference>
<keyword evidence="4" id="KW-0479">Metal-binding</keyword>
<evidence type="ECO:0000256" key="8">
    <source>
        <dbReference type="PROSITE-ProRule" id="PRU01379"/>
    </source>
</evidence>
<evidence type="ECO:0000259" key="9">
    <source>
        <dbReference type="PROSITE" id="PS52035"/>
    </source>
</evidence>
<protein>
    <submittedName>
        <fullName evidence="10">Murein tripeptide amidase MpaA</fullName>
    </submittedName>
</protein>
<evidence type="ECO:0000313" key="11">
    <source>
        <dbReference type="Proteomes" id="UP000581688"/>
    </source>
</evidence>
<evidence type="ECO:0000256" key="6">
    <source>
        <dbReference type="ARBA" id="ARBA00022833"/>
    </source>
</evidence>
<evidence type="ECO:0000313" key="10">
    <source>
        <dbReference type="EMBL" id="MBB6451728.1"/>
    </source>
</evidence>
<dbReference type="GO" id="GO:0008270">
    <property type="term" value="F:zinc ion binding"/>
    <property type="evidence" value="ECO:0007669"/>
    <property type="project" value="InterPro"/>
</dbReference>
<evidence type="ECO:0000256" key="3">
    <source>
        <dbReference type="ARBA" id="ARBA00022670"/>
    </source>
</evidence>